<accession>A0ACB8DG06</accession>
<name>A0ACB8DG06_DERSI</name>
<organism evidence="1 2">
    <name type="scientific">Dermacentor silvarum</name>
    <name type="common">Tick</name>
    <dbReference type="NCBI Taxonomy" id="543639"/>
    <lineage>
        <taxon>Eukaryota</taxon>
        <taxon>Metazoa</taxon>
        <taxon>Ecdysozoa</taxon>
        <taxon>Arthropoda</taxon>
        <taxon>Chelicerata</taxon>
        <taxon>Arachnida</taxon>
        <taxon>Acari</taxon>
        <taxon>Parasitiformes</taxon>
        <taxon>Ixodida</taxon>
        <taxon>Ixodoidea</taxon>
        <taxon>Ixodidae</taxon>
        <taxon>Rhipicephalinae</taxon>
        <taxon>Dermacentor</taxon>
    </lineage>
</organism>
<gene>
    <name evidence="1" type="ORF">HPB49_021150</name>
</gene>
<sequence length="303" mass="35449">MHLLKEEQNLIIEFQPSLVLAEGVATDDEDDEEEAELVTSYADVLEWYRSARRSMPDPHPQLTREQAVLYRQLQTNSVLTPALARFICPDVYESAKCSQVRWKKKPKGSKPRWMPIAPSKLFRINLGPPKDPEELAVLRRMHAAYKTEMKAIRNFWGEQHLKDLEQADKHSAISQEEEREHERLLEENEKENQRVALLRMERNKLEEAKRVEELMQREADAKAKLAQLKEQVDEIVRLEKERSSTYVTLENLDEVIEFAIENPISYSYAIDPQGKEIWEGTPHYELYKQGPAHAYALPVRKQF</sequence>
<keyword evidence="2" id="KW-1185">Reference proteome</keyword>
<evidence type="ECO:0000313" key="1">
    <source>
        <dbReference type="EMBL" id="KAH7966980.1"/>
    </source>
</evidence>
<dbReference type="EMBL" id="CM023471">
    <property type="protein sequence ID" value="KAH7966980.1"/>
    <property type="molecule type" value="Genomic_DNA"/>
</dbReference>
<comment type="caution">
    <text evidence="1">The sequence shown here is derived from an EMBL/GenBank/DDBJ whole genome shotgun (WGS) entry which is preliminary data.</text>
</comment>
<evidence type="ECO:0000313" key="2">
    <source>
        <dbReference type="Proteomes" id="UP000821865"/>
    </source>
</evidence>
<protein>
    <submittedName>
        <fullName evidence="1">Uncharacterized protein</fullName>
    </submittedName>
</protein>
<dbReference type="Proteomes" id="UP000821865">
    <property type="component" value="Chromosome 2"/>
</dbReference>
<reference evidence="1" key="1">
    <citation type="submission" date="2020-05" db="EMBL/GenBank/DDBJ databases">
        <title>Large-scale comparative analyses of tick genomes elucidate their genetic diversity and vector capacities.</title>
        <authorList>
            <person name="Jia N."/>
            <person name="Wang J."/>
            <person name="Shi W."/>
            <person name="Du L."/>
            <person name="Sun Y."/>
            <person name="Zhan W."/>
            <person name="Jiang J."/>
            <person name="Wang Q."/>
            <person name="Zhang B."/>
            <person name="Ji P."/>
            <person name="Sakyi L.B."/>
            <person name="Cui X."/>
            <person name="Yuan T."/>
            <person name="Jiang B."/>
            <person name="Yang W."/>
            <person name="Lam T.T.-Y."/>
            <person name="Chang Q."/>
            <person name="Ding S."/>
            <person name="Wang X."/>
            <person name="Zhu J."/>
            <person name="Ruan X."/>
            <person name="Zhao L."/>
            <person name="Wei J."/>
            <person name="Que T."/>
            <person name="Du C."/>
            <person name="Cheng J."/>
            <person name="Dai P."/>
            <person name="Han X."/>
            <person name="Huang E."/>
            <person name="Gao Y."/>
            <person name="Liu J."/>
            <person name="Shao H."/>
            <person name="Ye R."/>
            <person name="Li L."/>
            <person name="Wei W."/>
            <person name="Wang X."/>
            <person name="Wang C."/>
            <person name="Yang T."/>
            <person name="Huo Q."/>
            <person name="Li W."/>
            <person name="Guo W."/>
            <person name="Chen H."/>
            <person name="Zhou L."/>
            <person name="Ni X."/>
            <person name="Tian J."/>
            <person name="Zhou Y."/>
            <person name="Sheng Y."/>
            <person name="Liu T."/>
            <person name="Pan Y."/>
            <person name="Xia L."/>
            <person name="Li J."/>
            <person name="Zhao F."/>
            <person name="Cao W."/>
        </authorList>
    </citation>
    <scope>NUCLEOTIDE SEQUENCE</scope>
    <source>
        <strain evidence="1">Dsil-2018</strain>
    </source>
</reference>
<proteinExistence type="predicted"/>